<evidence type="ECO:0000313" key="1">
    <source>
        <dbReference type="EMBL" id="KRL57803.1"/>
    </source>
</evidence>
<keyword evidence="2" id="KW-1185">Reference proteome</keyword>
<dbReference type="PATRIC" id="fig|1423778.4.peg.293"/>
<dbReference type="AlphaFoldDB" id="A0A0R1RXF2"/>
<dbReference type="STRING" id="1423778.FC70_GL000274"/>
<dbReference type="EMBL" id="AZFE01000003">
    <property type="protein sequence ID" value="KRL57803.1"/>
    <property type="molecule type" value="Genomic_DNA"/>
</dbReference>
<dbReference type="OrthoDB" id="2167041at2"/>
<comment type="caution">
    <text evidence="1">The sequence shown here is derived from an EMBL/GenBank/DDBJ whole genome shotgun (WGS) entry which is preliminary data.</text>
</comment>
<proteinExistence type="predicted"/>
<gene>
    <name evidence="1" type="ORF">FC70_GL000274</name>
</gene>
<accession>A0A0R1RXF2</accession>
<evidence type="ECO:0000313" key="2">
    <source>
        <dbReference type="Proteomes" id="UP000051697"/>
    </source>
</evidence>
<dbReference type="Proteomes" id="UP000051697">
    <property type="component" value="Unassembled WGS sequence"/>
</dbReference>
<name>A0A0R1RXF2_9LACO</name>
<dbReference type="InterPro" id="IPR019644">
    <property type="entry name" value="DUF2508"/>
</dbReference>
<organism evidence="1 2">
    <name type="scientific">Paucilactobacillus oligofermentans DSM 15707 = LMG 22743</name>
    <dbReference type="NCBI Taxonomy" id="1423778"/>
    <lineage>
        <taxon>Bacteria</taxon>
        <taxon>Bacillati</taxon>
        <taxon>Bacillota</taxon>
        <taxon>Bacilli</taxon>
        <taxon>Lactobacillales</taxon>
        <taxon>Lactobacillaceae</taxon>
        <taxon>Paucilactobacillus</taxon>
    </lineage>
</organism>
<reference evidence="1 2" key="1">
    <citation type="journal article" date="2015" name="Genome Announc.">
        <title>Expanding the biotechnology potential of lactobacilli through comparative genomics of 213 strains and associated genera.</title>
        <authorList>
            <person name="Sun Z."/>
            <person name="Harris H.M."/>
            <person name="McCann A."/>
            <person name="Guo C."/>
            <person name="Argimon S."/>
            <person name="Zhang W."/>
            <person name="Yang X."/>
            <person name="Jeffery I.B."/>
            <person name="Cooney J.C."/>
            <person name="Kagawa T.F."/>
            <person name="Liu W."/>
            <person name="Song Y."/>
            <person name="Salvetti E."/>
            <person name="Wrobel A."/>
            <person name="Rasinkangas P."/>
            <person name="Parkhill J."/>
            <person name="Rea M.C."/>
            <person name="O'Sullivan O."/>
            <person name="Ritari J."/>
            <person name="Douillard F.P."/>
            <person name="Paul Ross R."/>
            <person name="Yang R."/>
            <person name="Briner A.E."/>
            <person name="Felis G.E."/>
            <person name="de Vos W.M."/>
            <person name="Barrangou R."/>
            <person name="Klaenhammer T.R."/>
            <person name="Caufield P.W."/>
            <person name="Cui Y."/>
            <person name="Zhang H."/>
            <person name="O'Toole P.W."/>
        </authorList>
    </citation>
    <scope>NUCLEOTIDE SEQUENCE [LARGE SCALE GENOMIC DNA]</scope>
    <source>
        <strain evidence="1 2">DSM 15707</strain>
    </source>
</reference>
<protein>
    <recommendedName>
        <fullName evidence="3">DUF2508 domain-containing protein</fullName>
    </recommendedName>
</protein>
<dbReference type="Pfam" id="PF10704">
    <property type="entry name" value="DUF2508"/>
    <property type="match status" value="1"/>
</dbReference>
<evidence type="ECO:0008006" key="3">
    <source>
        <dbReference type="Google" id="ProtNLM"/>
    </source>
</evidence>
<sequence length="73" mass="8925">MMFNRINKHIKNEYDNQLLELVYSAKASWDHAQETEQAVYESNVTNELEMQTQLQKQKYMYLFREARRREVHG</sequence>